<reference evidence="2" key="2">
    <citation type="submission" date="2018-07" db="EMBL/GenBank/DDBJ databases">
        <authorList>
            <consortium name="NCBI Pathogen Detection Project"/>
        </authorList>
    </citation>
    <scope>NUCLEOTIDE SEQUENCE</scope>
    <source>
        <strain evidence="2">13-1023</strain>
    </source>
</reference>
<evidence type="ECO:0008006" key="3">
    <source>
        <dbReference type="Google" id="ProtNLM"/>
    </source>
</evidence>
<dbReference type="Gene3D" id="2.60.40.1090">
    <property type="entry name" value="Fimbrial-type adhesion domain"/>
    <property type="match status" value="1"/>
</dbReference>
<sequence>MKKAIIASAIAVASLGMMNTASAGNGEVQFIGAVTATTCDLSPEVGGSVTSLVQLGTASLNAAAAPVTFSLKADSGQSDCSALDAAKTATISWAGQFNAQGLANQNGTATGAWMKLTAQNAKTAAQVVTDSASSVEFAGDEIKNNGALFEATLNGGAAAGDFKSAAAFVVAYK</sequence>
<organism evidence="2">
    <name type="scientific">Salmonella enterica subsp. enterica serovar Javiana</name>
    <dbReference type="NCBI Taxonomy" id="363569"/>
    <lineage>
        <taxon>Bacteria</taxon>
        <taxon>Pseudomonadati</taxon>
        <taxon>Pseudomonadota</taxon>
        <taxon>Gammaproteobacteria</taxon>
        <taxon>Enterobacterales</taxon>
        <taxon>Enterobacteriaceae</taxon>
        <taxon>Salmonella</taxon>
    </lineage>
</organism>
<feature type="chain" id="PRO_5030145433" description="Fimbrial protein" evidence="1">
    <location>
        <begin position="24"/>
        <end position="173"/>
    </location>
</feature>
<feature type="signal peptide" evidence="1">
    <location>
        <begin position="1"/>
        <end position="23"/>
    </location>
</feature>
<dbReference type="GO" id="GO:0009289">
    <property type="term" value="C:pilus"/>
    <property type="evidence" value="ECO:0007669"/>
    <property type="project" value="InterPro"/>
</dbReference>
<dbReference type="InterPro" id="IPR036937">
    <property type="entry name" value="Adhesion_dom_fimbrial_sf"/>
</dbReference>
<name>A0A607K956_SALET</name>
<dbReference type="EMBL" id="DAAMJC010000028">
    <property type="protein sequence ID" value="HAC6868146.1"/>
    <property type="molecule type" value="Genomic_DNA"/>
</dbReference>
<dbReference type="AlphaFoldDB" id="A0A607K956"/>
<dbReference type="SUPFAM" id="SSF49401">
    <property type="entry name" value="Bacterial adhesins"/>
    <property type="match status" value="1"/>
</dbReference>
<comment type="caution">
    <text evidence="2">The sequence shown here is derived from an EMBL/GenBank/DDBJ whole genome shotgun (WGS) entry which is preliminary data.</text>
</comment>
<reference evidence="2" key="1">
    <citation type="journal article" date="2018" name="Genome Biol.">
        <title>SKESA: strategic k-mer extension for scrupulous assemblies.</title>
        <authorList>
            <person name="Souvorov A."/>
            <person name="Agarwala R."/>
            <person name="Lipman D.J."/>
        </authorList>
    </citation>
    <scope>NUCLEOTIDE SEQUENCE</scope>
    <source>
        <strain evidence="2">13-1023</strain>
    </source>
</reference>
<evidence type="ECO:0000256" key="1">
    <source>
        <dbReference type="SAM" id="SignalP"/>
    </source>
</evidence>
<evidence type="ECO:0000313" key="2">
    <source>
        <dbReference type="EMBL" id="HAC6868146.1"/>
    </source>
</evidence>
<dbReference type="GO" id="GO:0007155">
    <property type="term" value="P:cell adhesion"/>
    <property type="evidence" value="ECO:0007669"/>
    <property type="project" value="InterPro"/>
</dbReference>
<keyword evidence="1" id="KW-0732">Signal</keyword>
<gene>
    <name evidence="2" type="ORF">G0D54_23930</name>
</gene>
<dbReference type="InterPro" id="IPR008966">
    <property type="entry name" value="Adhesion_dom_sf"/>
</dbReference>
<proteinExistence type="predicted"/>
<protein>
    <recommendedName>
        <fullName evidence="3">Fimbrial protein</fullName>
    </recommendedName>
</protein>
<accession>A0A607K956</accession>